<reference evidence="4 5" key="1">
    <citation type="submission" date="2016-11" db="EMBL/GenBank/DDBJ databases">
        <authorList>
            <person name="Jaros S."/>
            <person name="Januszkiewicz K."/>
            <person name="Wedrychowicz H."/>
        </authorList>
    </citation>
    <scope>NUCLEOTIDE SEQUENCE [LARGE SCALE GENOMIC DNA]</scope>
    <source>
        <strain evidence="4 5">DSM 25661</strain>
    </source>
</reference>
<organism evidence="4 5">
    <name type="scientific">Psychroflexus salarius</name>
    <dbReference type="NCBI Taxonomy" id="1155689"/>
    <lineage>
        <taxon>Bacteria</taxon>
        <taxon>Pseudomonadati</taxon>
        <taxon>Bacteroidota</taxon>
        <taxon>Flavobacteriia</taxon>
        <taxon>Flavobacteriales</taxon>
        <taxon>Flavobacteriaceae</taxon>
        <taxon>Psychroflexus</taxon>
    </lineage>
</organism>
<dbReference type="PANTHER" id="PTHR10655:SF17">
    <property type="entry name" value="LYSOPHOSPHOLIPASE-LIKE PROTEIN 1"/>
    <property type="match status" value="1"/>
</dbReference>
<feature type="domain" description="Phospholipase/carboxylesterase/thioesterase" evidence="3">
    <location>
        <begin position="19"/>
        <end position="214"/>
    </location>
</feature>
<comment type="similarity">
    <text evidence="1">Belongs to the AB hydrolase superfamily. AB hydrolase 2 family.</text>
</comment>
<dbReference type="Gene3D" id="3.40.50.1820">
    <property type="entry name" value="alpha/beta hydrolase"/>
    <property type="match status" value="1"/>
</dbReference>
<evidence type="ECO:0000259" key="3">
    <source>
        <dbReference type="Pfam" id="PF02230"/>
    </source>
</evidence>
<dbReference type="InterPro" id="IPR050565">
    <property type="entry name" value="LYPA1-2/EST-like"/>
</dbReference>
<evidence type="ECO:0000313" key="5">
    <source>
        <dbReference type="Proteomes" id="UP000184462"/>
    </source>
</evidence>
<dbReference type="InterPro" id="IPR003140">
    <property type="entry name" value="PLipase/COase/thioEstase"/>
</dbReference>
<sequence>MQQPNLSLTYNLKASTLEENYPLIIMLHGYGSDENDLFGFANELPEHYMIISAKAPYPLQPYGNAWYAINFDASKGKFSDIEQAKKSRDLVIKFIEEIKENFKVDANRITLLGFSQGTILSFAIALSHPKLIKNVVGLSGYVDQNMLTDDFETKDFSSLQIYNSHGSVDQVIPVEWARKNEAVFKKLGIDYAYEEFPVGHGVNPQNFMSFKRWLIQKDN</sequence>
<name>A0A1M4W8K3_9FLAO</name>
<dbReference type="GO" id="GO:0016787">
    <property type="term" value="F:hydrolase activity"/>
    <property type="evidence" value="ECO:0007669"/>
    <property type="project" value="UniProtKB-KW"/>
</dbReference>
<keyword evidence="5" id="KW-1185">Reference proteome</keyword>
<dbReference type="STRING" id="1155689.SAMN05444278_105136"/>
<dbReference type="EMBL" id="FQTW01000005">
    <property type="protein sequence ID" value="SHE77423.1"/>
    <property type="molecule type" value="Genomic_DNA"/>
</dbReference>
<dbReference type="Pfam" id="PF02230">
    <property type="entry name" value="Abhydrolase_2"/>
    <property type="match status" value="1"/>
</dbReference>
<evidence type="ECO:0000256" key="1">
    <source>
        <dbReference type="ARBA" id="ARBA00006499"/>
    </source>
</evidence>
<dbReference type="SUPFAM" id="SSF53474">
    <property type="entry name" value="alpha/beta-Hydrolases"/>
    <property type="match status" value="1"/>
</dbReference>
<dbReference type="AlphaFoldDB" id="A0A1M4W8K3"/>
<dbReference type="OrthoDB" id="9795555at2"/>
<accession>A0A1M4W8K3</accession>
<evidence type="ECO:0000313" key="4">
    <source>
        <dbReference type="EMBL" id="SHE77423.1"/>
    </source>
</evidence>
<keyword evidence="2" id="KW-0378">Hydrolase</keyword>
<evidence type="ECO:0000256" key="2">
    <source>
        <dbReference type="ARBA" id="ARBA00022801"/>
    </source>
</evidence>
<dbReference type="PANTHER" id="PTHR10655">
    <property type="entry name" value="LYSOPHOSPHOLIPASE-RELATED"/>
    <property type="match status" value="1"/>
</dbReference>
<protein>
    <submittedName>
        <fullName evidence="4">Phospholipase/carboxylesterase</fullName>
    </submittedName>
</protein>
<dbReference type="InterPro" id="IPR029058">
    <property type="entry name" value="AB_hydrolase_fold"/>
</dbReference>
<proteinExistence type="inferred from homology"/>
<dbReference type="Proteomes" id="UP000184462">
    <property type="component" value="Unassembled WGS sequence"/>
</dbReference>
<gene>
    <name evidence="4" type="ORF">SAMN05444278_105136</name>
</gene>
<dbReference type="RefSeq" id="WP_073193063.1">
    <property type="nucleotide sequence ID" value="NZ_FQTW01000005.1"/>
</dbReference>